<evidence type="ECO:0000256" key="3">
    <source>
        <dbReference type="PROSITE-ProRule" id="PRU10038"/>
    </source>
</evidence>
<dbReference type="EMBL" id="FAUH01000005">
    <property type="protein sequence ID" value="CUU65646.1"/>
    <property type="molecule type" value="Genomic_DNA"/>
</dbReference>
<dbReference type="Pfam" id="PF07859">
    <property type="entry name" value="Abhydrolase_3"/>
    <property type="match status" value="1"/>
</dbReference>
<dbReference type="InterPro" id="IPR033140">
    <property type="entry name" value="Lipase_GDXG_put_SER_AS"/>
</dbReference>
<feature type="domain" description="Alpha/beta hydrolase fold-3" evidence="5">
    <location>
        <begin position="138"/>
        <end position="351"/>
    </location>
</feature>
<keyword evidence="2" id="KW-0378">Hydrolase</keyword>
<feature type="active site" evidence="3">
    <location>
        <position position="215"/>
    </location>
</feature>
<dbReference type="RefSeq" id="WP_014009441.1">
    <property type="nucleotide sequence ID" value="NZ_FAUH01000005.1"/>
</dbReference>
<dbReference type="OrthoDB" id="3181909at2"/>
<dbReference type="Gene3D" id="3.40.50.1820">
    <property type="entry name" value="alpha/beta hydrolase"/>
    <property type="match status" value="1"/>
</dbReference>
<dbReference type="PANTHER" id="PTHR48081">
    <property type="entry name" value="AB HYDROLASE SUPERFAMILY PROTEIN C4A8.06C"/>
    <property type="match status" value="1"/>
</dbReference>
<dbReference type="AlphaFoldDB" id="A0A0X2NJI7"/>
<proteinExistence type="inferred from homology"/>
<dbReference type="InterPro" id="IPR050300">
    <property type="entry name" value="GDXG_lipolytic_enzyme"/>
</dbReference>
<keyword evidence="7" id="KW-1185">Reference proteome</keyword>
<organism evidence="6 7">
    <name type="scientific">Corynebacterium variabile</name>
    <dbReference type="NCBI Taxonomy" id="1727"/>
    <lineage>
        <taxon>Bacteria</taxon>
        <taxon>Bacillati</taxon>
        <taxon>Actinomycetota</taxon>
        <taxon>Actinomycetes</taxon>
        <taxon>Mycobacteriales</taxon>
        <taxon>Corynebacteriaceae</taxon>
        <taxon>Corynebacterium</taxon>
    </lineage>
</organism>
<dbReference type="InterPro" id="IPR002168">
    <property type="entry name" value="Lipase_GDXG_HIS_AS"/>
</dbReference>
<reference evidence="7" key="1">
    <citation type="submission" date="2015-11" db="EMBL/GenBank/DDBJ databases">
        <authorList>
            <person name="Dugat-Bony E."/>
        </authorList>
    </citation>
    <scope>NUCLEOTIDE SEQUENCE [LARGE SCALE GENOMIC DNA]</scope>
    <source>
        <strain evidence="7">Mu292</strain>
    </source>
</reference>
<evidence type="ECO:0000256" key="2">
    <source>
        <dbReference type="ARBA" id="ARBA00022801"/>
    </source>
</evidence>
<protein>
    <submittedName>
        <fullName evidence="6">Esterase/lipase</fullName>
    </submittedName>
</protein>
<evidence type="ECO:0000313" key="6">
    <source>
        <dbReference type="EMBL" id="CUU65646.1"/>
    </source>
</evidence>
<evidence type="ECO:0000256" key="4">
    <source>
        <dbReference type="SAM" id="MobiDB-lite"/>
    </source>
</evidence>
<dbReference type="PANTHER" id="PTHR48081:SF8">
    <property type="entry name" value="ALPHA_BETA HYDROLASE FOLD-3 DOMAIN-CONTAINING PROTEIN-RELATED"/>
    <property type="match status" value="1"/>
</dbReference>
<sequence>MSQTSQLNARSSANQGAETYRPSVPDRVIAAGARALRFIPAPLLSVFSRTNNSGDRLDGDVALSLLTLKLVGGPDIADQDAVDARRNVDRQAYLAGSCGTKSPEVGLVDHRIVDGVRVRVYTPAGAARWQGGKPAPAIIYMHGGGWATGSLDSHDSTCRFLCRRSSVQVYSIDYRMAPEHPFPASLEDATTVISAAVSGRIAEIDPEKVIIAGDSAGAHLATASTLWLRDRGLPQPALQMLFAPIVDLREVDEVMATYASRREFHDGPYITEDHFRWYDKAFVGELSDEERRGDLVSPILAEDLSGIAPAYVAVAGHDPLRDEGEAYAARLDEAGVPVTARRHRGLVHPFVNSSVMWSGSGRALDEAVGAVRHVLGI</sequence>
<dbReference type="Proteomes" id="UP000182498">
    <property type="component" value="Unassembled WGS sequence"/>
</dbReference>
<dbReference type="InterPro" id="IPR013094">
    <property type="entry name" value="AB_hydrolase_3"/>
</dbReference>
<feature type="region of interest" description="Disordered" evidence="4">
    <location>
        <begin position="1"/>
        <end position="21"/>
    </location>
</feature>
<gene>
    <name evidence="6" type="ORF">CVAR292_00978</name>
</gene>
<dbReference type="PROSITE" id="PS01173">
    <property type="entry name" value="LIPASE_GDXG_HIS"/>
    <property type="match status" value="1"/>
</dbReference>
<evidence type="ECO:0000313" key="7">
    <source>
        <dbReference type="Proteomes" id="UP000182498"/>
    </source>
</evidence>
<dbReference type="GO" id="GO:0016787">
    <property type="term" value="F:hydrolase activity"/>
    <property type="evidence" value="ECO:0007669"/>
    <property type="project" value="UniProtKB-KW"/>
</dbReference>
<dbReference type="PROSITE" id="PS01174">
    <property type="entry name" value="LIPASE_GDXG_SER"/>
    <property type="match status" value="1"/>
</dbReference>
<dbReference type="OMA" id="FAHYNHP"/>
<evidence type="ECO:0000256" key="1">
    <source>
        <dbReference type="ARBA" id="ARBA00010515"/>
    </source>
</evidence>
<dbReference type="InterPro" id="IPR029058">
    <property type="entry name" value="AB_hydrolase_fold"/>
</dbReference>
<comment type="similarity">
    <text evidence="1">Belongs to the 'GDXG' lipolytic enzyme family.</text>
</comment>
<evidence type="ECO:0000259" key="5">
    <source>
        <dbReference type="Pfam" id="PF07859"/>
    </source>
</evidence>
<feature type="compositionally biased region" description="Polar residues" evidence="4">
    <location>
        <begin position="1"/>
        <end position="17"/>
    </location>
</feature>
<name>A0A0X2NJI7_9CORY</name>
<accession>A0A0X2NJI7</accession>
<dbReference type="SUPFAM" id="SSF53474">
    <property type="entry name" value="alpha/beta-Hydrolases"/>
    <property type="match status" value="1"/>
</dbReference>